<evidence type="ECO:0000313" key="2">
    <source>
        <dbReference type="EMBL" id="AFI83053.1"/>
    </source>
</evidence>
<name>I1XF84_METNJ</name>
<feature type="transmembrane region" description="Helical" evidence="1">
    <location>
        <begin position="12"/>
        <end position="31"/>
    </location>
</feature>
<evidence type="ECO:0000313" key="3">
    <source>
        <dbReference type="Proteomes" id="UP000009144"/>
    </source>
</evidence>
<gene>
    <name evidence="2" type="ordered locus">Q7A_194</name>
</gene>
<dbReference type="Proteomes" id="UP000009144">
    <property type="component" value="Chromosome"/>
</dbReference>
<dbReference type="HOGENOM" id="CLU_3119669_0_0_6"/>
<organism evidence="2 3">
    <name type="scientific">Methylophaga nitratireducenticrescens</name>
    <dbReference type="NCBI Taxonomy" id="754476"/>
    <lineage>
        <taxon>Bacteria</taxon>
        <taxon>Pseudomonadati</taxon>
        <taxon>Pseudomonadota</taxon>
        <taxon>Gammaproteobacteria</taxon>
        <taxon>Thiotrichales</taxon>
        <taxon>Piscirickettsiaceae</taxon>
        <taxon>Methylophaga</taxon>
    </lineage>
</organism>
<protein>
    <submittedName>
        <fullName evidence="2">Uncharacterized protein</fullName>
    </submittedName>
</protein>
<sequence>MTRLPVTGHFDGMLAIQLAVPIIGWVQLGQISTLKSNFIRHEIFRYIYFR</sequence>
<dbReference type="AlphaFoldDB" id="I1XF84"/>
<accession>I1XF84</accession>
<keyword evidence="1" id="KW-1133">Transmembrane helix</keyword>
<reference evidence="2 3" key="1">
    <citation type="journal article" date="2012" name="J. Bacteriol.">
        <title>Complete genome sequences of Methylophaga sp. strain JAM1 and Methylophaga sp. strain JAM7.</title>
        <authorList>
            <person name="Villeneuve C."/>
            <person name="Martineau C."/>
            <person name="Mauffrey F."/>
            <person name="Villemur R."/>
        </authorList>
    </citation>
    <scope>NUCLEOTIDE SEQUENCE [LARGE SCALE GENOMIC DNA]</scope>
    <source>
        <strain evidence="2 3">JAM1</strain>
    </source>
</reference>
<keyword evidence="1" id="KW-0472">Membrane</keyword>
<evidence type="ECO:0000256" key="1">
    <source>
        <dbReference type="SAM" id="Phobius"/>
    </source>
</evidence>
<dbReference type="EMBL" id="CP003390">
    <property type="protein sequence ID" value="AFI83053.1"/>
    <property type="molecule type" value="Genomic_DNA"/>
</dbReference>
<keyword evidence="3" id="KW-1185">Reference proteome</keyword>
<dbReference type="PATRIC" id="fig|754476.3.peg.193"/>
<reference evidence="2 3" key="2">
    <citation type="journal article" date="2013" name="Int. J. Syst. Evol. Microbiol.">
        <title>Methylophaga nitratireducenticrescens sp. nov. and Methylophaga frappieri sp. nov., isolated from the biofilm of the methanol-fed denitrification system treating the seawater at the Montreal Biodome.</title>
        <authorList>
            <person name="Villeneuve C."/>
            <person name="Martineau C."/>
            <person name="Mauffrey F."/>
            <person name="Villemur R."/>
        </authorList>
    </citation>
    <scope>NUCLEOTIDE SEQUENCE [LARGE SCALE GENOMIC DNA]</scope>
    <source>
        <strain evidence="2 3">JAM1</strain>
    </source>
</reference>
<proteinExistence type="predicted"/>
<keyword evidence="1" id="KW-0812">Transmembrane</keyword>